<proteinExistence type="predicted"/>
<dbReference type="EMBL" id="JAHRIQ010087462">
    <property type="protein sequence ID" value="MEQ2249943.1"/>
    <property type="molecule type" value="Genomic_DNA"/>
</dbReference>
<comment type="caution">
    <text evidence="1">The sequence shown here is derived from an EMBL/GenBank/DDBJ whole genome shotgun (WGS) entry which is preliminary data.</text>
</comment>
<accession>A0ABV0V0K7</accession>
<dbReference type="Proteomes" id="UP001482620">
    <property type="component" value="Unassembled WGS sequence"/>
</dbReference>
<reference evidence="1 2" key="1">
    <citation type="submission" date="2021-06" db="EMBL/GenBank/DDBJ databases">
        <authorList>
            <person name="Palmer J.M."/>
        </authorList>
    </citation>
    <scope>NUCLEOTIDE SEQUENCE [LARGE SCALE GENOMIC DNA]</scope>
    <source>
        <strain evidence="2">if_2019</strain>
        <tissue evidence="1">Muscle</tissue>
    </source>
</reference>
<gene>
    <name evidence="1" type="ORF">ILYODFUR_034745</name>
</gene>
<evidence type="ECO:0000313" key="1">
    <source>
        <dbReference type="EMBL" id="MEQ2249943.1"/>
    </source>
</evidence>
<evidence type="ECO:0000313" key="2">
    <source>
        <dbReference type="Proteomes" id="UP001482620"/>
    </source>
</evidence>
<name>A0ABV0V0K7_9TELE</name>
<sequence>MFSKTVVGLSRTHELWSAMLLSLAQLSDHFTNLFRHYFYPFLLRCQIISLPCRSVHDQLIVYDPVSDATSMILAKHLLDQAFHVCSFACLFVPLRLASSLLVDLFSASSVYEPILKTIAVENITNWGKTVPGFSRSFLGFL</sequence>
<keyword evidence="2" id="KW-1185">Reference proteome</keyword>
<organism evidence="1 2">
    <name type="scientific">Ilyodon furcidens</name>
    <name type="common">goldbreast splitfin</name>
    <dbReference type="NCBI Taxonomy" id="33524"/>
    <lineage>
        <taxon>Eukaryota</taxon>
        <taxon>Metazoa</taxon>
        <taxon>Chordata</taxon>
        <taxon>Craniata</taxon>
        <taxon>Vertebrata</taxon>
        <taxon>Euteleostomi</taxon>
        <taxon>Actinopterygii</taxon>
        <taxon>Neopterygii</taxon>
        <taxon>Teleostei</taxon>
        <taxon>Neoteleostei</taxon>
        <taxon>Acanthomorphata</taxon>
        <taxon>Ovalentaria</taxon>
        <taxon>Atherinomorphae</taxon>
        <taxon>Cyprinodontiformes</taxon>
        <taxon>Goodeidae</taxon>
        <taxon>Ilyodon</taxon>
    </lineage>
</organism>
<protein>
    <submittedName>
        <fullName evidence="1">Uncharacterized protein</fullName>
    </submittedName>
</protein>